<dbReference type="Proteomes" id="UP000000486">
    <property type="component" value="Chromosome"/>
</dbReference>
<protein>
    <recommendedName>
        <fullName evidence="1">UPF0435 protein LMM7_1797</fullName>
    </recommendedName>
</protein>
<accession>A0A0E0UWI7</accession>
<sequence>MNLETPSQENLNFMLTEITTKLKMVNVGVFENLELDSVDYNALIDIYQLIKRKSNFSPREMQLFAEELRRIRK</sequence>
<dbReference type="KEGG" id="lmq:LMM7_1797"/>
<dbReference type="RefSeq" id="WP_003726640.1">
    <property type="nucleotide sequence ID" value="NC_017537.1"/>
</dbReference>
<dbReference type="InterPro" id="IPR009507">
    <property type="entry name" value="UPF0435"/>
</dbReference>
<evidence type="ECO:0000313" key="2">
    <source>
        <dbReference type="EMBL" id="AEH92802.1"/>
    </source>
</evidence>
<evidence type="ECO:0000256" key="1">
    <source>
        <dbReference type="HAMAP-Rule" id="MF_00829"/>
    </source>
</evidence>
<dbReference type="SMR" id="A0A0E0UWI7"/>
<dbReference type="EMBL" id="CP002816">
    <property type="protein sequence ID" value="AEH92802.1"/>
    <property type="molecule type" value="Genomic_DNA"/>
</dbReference>
<dbReference type="HAMAP" id="MF_00829">
    <property type="entry name" value="UPF0435"/>
    <property type="match status" value="1"/>
</dbReference>
<name>A0A0E0UWI7_LISMM</name>
<dbReference type="HOGENOM" id="CLU_199533_1_0_9"/>
<proteinExistence type="inferred from homology"/>
<dbReference type="Pfam" id="PF06569">
    <property type="entry name" value="DUF1128"/>
    <property type="match status" value="1"/>
</dbReference>
<evidence type="ECO:0000313" key="3">
    <source>
        <dbReference type="Proteomes" id="UP000000486"/>
    </source>
</evidence>
<dbReference type="PATRIC" id="fig|1030009.3.peg.1786"/>
<dbReference type="AlphaFoldDB" id="A0A0E0UWI7"/>
<reference evidence="2 3" key="1">
    <citation type="journal article" date="2011" name="J. Bacteriol.">
        <title>Genome sequence of the nonpathogenic Listeria monocytogenes serovar 4a strain M7.</title>
        <authorList>
            <person name="Chen J."/>
            <person name="Xia Y."/>
            <person name="Cheng C."/>
            <person name="Fang C."/>
            <person name="Shan Y."/>
            <person name="Jin G."/>
            <person name="Fang W."/>
        </authorList>
    </citation>
    <scope>NUCLEOTIDE SEQUENCE [LARGE SCALE GENOMIC DNA]</scope>
    <source>
        <strain evidence="2 3">M7</strain>
    </source>
</reference>
<comment type="similarity">
    <text evidence="1">Belongs to the UPF0435 family.</text>
</comment>
<gene>
    <name evidence="2" type="ordered locus">LMM7_1797</name>
</gene>
<organism evidence="2 3">
    <name type="scientific">Listeria monocytogenes serotype 4a (strain M7)</name>
    <dbReference type="NCBI Taxonomy" id="1030009"/>
    <lineage>
        <taxon>Bacteria</taxon>
        <taxon>Bacillati</taxon>
        <taxon>Bacillota</taxon>
        <taxon>Bacilli</taxon>
        <taxon>Bacillales</taxon>
        <taxon>Listeriaceae</taxon>
        <taxon>Listeria</taxon>
    </lineage>
</organism>